<accession>A0AA88QBY1</accession>
<feature type="compositionally biased region" description="Polar residues" evidence="1">
    <location>
        <begin position="163"/>
        <end position="182"/>
    </location>
</feature>
<evidence type="ECO:0000256" key="1">
    <source>
        <dbReference type="SAM" id="MobiDB-lite"/>
    </source>
</evidence>
<feature type="region of interest" description="Disordered" evidence="1">
    <location>
        <begin position="1"/>
        <end position="182"/>
    </location>
</feature>
<dbReference type="Proteomes" id="UP001187343">
    <property type="component" value="Unassembled WGS sequence"/>
</dbReference>
<comment type="caution">
    <text evidence="2">The sequence shown here is derived from an EMBL/GenBank/DDBJ whole genome shotgun (WGS) entry which is preliminary data.</text>
</comment>
<dbReference type="AlphaFoldDB" id="A0AA88QBY1"/>
<protein>
    <submittedName>
        <fullName evidence="2">Uncharacterized protein</fullName>
    </submittedName>
</protein>
<feature type="compositionally biased region" description="Basic and acidic residues" evidence="1">
    <location>
        <begin position="42"/>
        <end position="56"/>
    </location>
</feature>
<dbReference type="EMBL" id="JAUYZG010000001">
    <property type="protein sequence ID" value="KAK2915647.1"/>
    <property type="molecule type" value="Genomic_DNA"/>
</dbReference>
<name>A0AA88QBY1_9TELE</name>
<keyword evidence="3" id="KW-1185">Reference proteome</keyword>
<reference evidence="2" key="1">
    <citation type="submission" date="2023-08" db="EMBL/GenBank/DDBJ databases">
        <title>Chromosome-level Genome Assembly of mud carp (Cirrhinus molitorella).</title>
        <authorList>
            <person name="Liu H."/>
        </authorList>
    </citation>
    <scope>NUCLEOTIDE SEQUENCE</scope>
    <source>
        <strain evidence="2">Prfri</strain>
        <tissue evidence="2">Muscle</tissue>
    </source>
</reference>
<organism evidence="2 3">
    <name type="scientific">Cirrhinus molitorella</name>
    <name type="common">mud carp</name>
    <dbReference type="NCBI Taxonomy" id="172907"/>
    <lineage>
        <taxon>Eukaryota</taxon>
        <taxon>Metazoa</taxon>
        <taxon>Chordata</taxon>
        <taxon>Craniata</taxon>
        <taxon>Vertebrata</taxon>
        <taxon>Euteleostomi</taxon>
        <taxon>Actinopterygii</taxon>
        <taxon>Neopterygii</taxon>
        <taxon>Teleostei</taxon>
        <taxon>Ostariophysi</taxon>
        <taxon>Cypriniformes</taxon>
        <taxon>Cyprinidae</taxon>
        <taxon>Labeoninae</taxon>
        <taxon>Labeonini</taxon>
        <taxon>Cirrhinus</taxon>
    </lineage>
</organism>
<proteinExistence type="predicted"/>
<feature type="compositionally biased region" description="Basic and acidic residues" evidence="1">
    <location>
        <begin position="19"/>
        <end position="32"/>
    </location>
</feature>
<evidence type="ECO:0000313" key="3">
    <source>
        <dbReference type="Proteomes" id="UP001187343"/>
    </source>
</evidence>
<gene>
    <name evidence="2" type="ORF">Q8A67_000021</name>
</gene>
<sequence>MTWKEDTEADIVQNNMDSWEDRADLEREHAAEDSGLNNTDPEDTRVDLEEATETRHLSSGVTASSSVVPELTLEGAQPQYHARPFNREARNFTASRERGDYSGARPKHRTDRQRHGSCSSGDPQSKAAWEGPRQPRGHRLAKMRAAGPRVTKVLQRKVPPTSPSLSCPQSRPVQGPQSQQRS</sequence>
<feature type="compositionally biased region" description="Polar residues" evidence="1">
    <location>
        <begin position="57"/>
        <end position="67"/>
    </location>
</feature>
<feature type="compositionally biased region" description="Basic and acidic residues" evidence="1">
    <location>
        <begin position="85"/>
        <end position="100"/>
    </location>
</feature>
<evidence type="ECO:0000313" key="2">
    <source>
        <dbReference type="EMBL" id="KAK2915647.1"/>
    </source>
</evidence>